<feature type="domain" description="Peptidase S49" evidence="9">
    <location>
        <begin position="124"/>
        <end position="268"/>
    </location>
</feature>
<evidence type="ECO:0000256" key="1">
    <source>
        <dbReference type="ARBA" id="ARBA00004370"/>
    </source>
</evidence>
<comment type="subcellular location">
    <subcellularLocation>
        <location evidence="1">Membrane</location>
    </subcellularLocation>
</comment>
<comment type="similarity">
    <text evidence="2">Belongs to the peptidase S49 family.</text>
</comment>
<dbReference type="PIRSF" id="PIRSF001217">
    <property type="entry name" value="Protease_4_SppA"/>
    <property type="match status" value="1"/>
</dbReference>
<gene>
    <name evidence="10" type="primary">sppA</name>
    <name evidence="10" type="ORF">H9977_09650</name>
</gene>
<dbReference type="PANTHER" id="PTHR33209:SF1">
    <property type="entry name" value="PEPTIDASE S49 DOMAIN-CONTAINING PROTEIN"/>
    <property type="match status" value="1"/>
</dbReference>
<dbReference type="PANTHER" id="PTHR33209">
    <property type="entry name" value="PROTEASE 4"/>
    <property type="match status" value="1"/>
</dbReference>
<dbReference type="AlphaFoldDB" id="A0A9D1X999"/>
<dbReference type="NCBIfam" id="TIGR00706">
    <property type="entry name" value="SppA_dom"/>
    <property type="match status" value="1"/>
</dbReference>
<keyword evidence="5" id="KW-0720">Serine protease</keyword>
<dbReference type="InterPro" id="IPR047217">
    <property type="entry name" value="S49_SppA_67K_type_N"/>
</dbReference>
<evidence type="ECO:0000256" key="8">
    <source>
        <dbReference type="SAM" id="Phobius"/>
    </source>
</evidence>
<feature type="domain" description="Peptidase S49" evidence="9">
    <location>
        <begin position="370"/>
        <end position="521"/>
    </location>
</feature>
<feature type="transmembrane region" description="Helical" evidence="8">
    <location>
        <begin position="12"/>
        <end position="37"/>
    </location>
</feature>
<dbReference type="SUPFAM" id="SSF52096">
    <property type="entry name" value="ClpP/crotonase"/>
    <property type="match status" value="2"/>
</dbReference>
<feature type="active site" description="Proton donor/acceptor" evidence="7">
    <location>
        <position position="192"/>
    </location>
</feature>
<keyword evidence="4" id="KW-0378">Hydrolase</keyword>
<dbReference type="GO" id="GO:0016020">
    <property type="term" value="C:membrane"/>
    <property type="evidence" value="ECO:0007669"/>
    <property type="project" value="UniProtKB-SubCell"/>
</dbReference>
<evidence type="ECO:0000259" key="9">
    <source>
        <dbReference type="Pfam" id="PF01343"/>
    </source>
</evidence>
<dbReference type="InterPro" id="IPR029045">
    <property type="entry name" value="ClpP/crotonase-like_dom_sf"/>
</dbReference>
<evidence type="ECO:0000256" key="6">
    <source>
        <dbReference type="ARBA" id="ARBA00023136"/>
    </source>
</evidence>
<dbReference type="GO" id="GO:0006465">
    <property type="term" value="P:signal peptide processing"/>
    <property type="evidence" value="ECO:0007669"/>
    <property type="project" value="InterPro"/>
</dbReference>
<keyword evidence="6 8" id="KW-0472">Membrane</keyword>
<protein>
    <submittedName>
        <fullName evidence="10">Signal peptide peptidase SppA</fullName>
    </submittedName>
</protein>
<dbReference type="InterPro" id="IPR002142">
    <property type="entry name" value="Peptidase_S49"/>
</dbReference>
<accession>A0A9D1X999</accession>
<evidence type="ECO:0000256" key="4">
    <source>
        <dbReference type="ARBA" id="ARBA00022801"/>
    </source>
</evidence>
<dbReference type="CDD" id="cd07023">
    <property type="entry name" value="S49_Sppa_N_C"/>
    <property type="match status" value="1"/>
</dbReference>
<keyword evidence="8" id="KW-1133">Transmembrane helix</keyword>
<dbReference type="GO" id="GO:0008236">
    <property type="term" value="F:serine-type peptidase activity"/>
    <property type="evidence" value="ECO:0007669"/>
    <property type="project" value="UniProtKB-KW"/>
</dbReference>
<dbReference type="InterPro" id="IPR004635">
    <property type="entry name" value="Pept_S49_SppA"/>
</dbReference>
<keyword evidence="8" id="KW-0812">Transmembrane</keyword>
<evidence type="ECO:0000256" key="7">
    <source>
        <dbReference type="PIRSR" id="PIRSR001217-1"/>
    </source>
</evidence>
<comment type="caution">
    <text evidence="10">The sequence shown here is derived from an EMBL/GenBank/DDBJ whole genome shotgun (WGS) entry which is preliminary data.</text>
</comment>
<evidence type="ECO:0000313" key="10">
    <source>
        <dbReference type="EMBL" id="HIX75279.1"/>
    </source>
</evidence>
<evidence type="ECO:0000313" key="11">
    <source>
        <dbReference type="Proteomes" id="UP000886740"/>
    </source>
</evidence>
<dbReference type="EMBL" id="DXEL01000067">
    <property type="protein sequence ID" value="HIX75279.1"/>
    <property type="molecule type" value="Genomic_DNA"/>
</dbReference>
<sequence>MKAFFKTILASTIGVIVGLTFMGIIGLLALVGLVAGLTSTPTYVPSNNTVLRIDLNGTIADNPAEDPLALLWKEDETTLSLKEILKAIKVAGEDPRINGIYLRAGNLDGGSASLQSIRHALEAFKESGKFVVAYGDNYTQGCYYLCSVADRLFLNPQGMVMLNGLSSQTMFFTGLMEKLGVEMEVFKVGSYKGAVEPFLLKKLSDENREQIQSYISTIWGHLVEGIASSRRMSTDAVEQFANEGLAFAGAQKAIDMGLIDEQKYQPEVDRFIREQTGQENKQSYASVSEVASLDTPKGSGPKIALLYAEGEIVPRQSVSGYDLSQVITERLADQLIELKEDKEIKAVVLRINSPGGSFQVADQIWRQVEELKKEKPIVISMGDAAASGGYYIACAANRIIAEPNTLTGSIGVFSLLPNTTRLADKLGIGSDVVKTNPYADLGNSMRPMSADERALLQHQTEYAYRTFLSRCADGRSMTTEQVDRVAQGRVWTGSQAVDLGLVDDLGGLQQAISDAAELAQLDHYQIKEITTNKSLFEELFATTGPTIKANLLRSFLGDDFIYYQTLQQIRVNSGIQARLPYDIRPL</sequence>
<organism evidence="10 11">
    <name type="scientific">Candidatus Parabacteroides intestinipullorum</name>
    <dbReference type="NCBI Taxonomy" id="2838723"/>
    <lineage>
        <taxon>Bacteria</taxon>
        <taxon>Pseudomonadati</taxon>
        <taxon>Bacteroidota</taxon>
        <taxon>Bacteroidia</taxon>
        <taxon>Bacteroidales</taxon>
        <taxon>Tannerellaceae</taxon>
        <taxon>Parabacteroides</taxon>
    </lineage>
</organism>
<reference evidence="10" key="2">
    <citation type="submission" date="2021-04" db="EMBL/GenBank/DDBJ databases">
        <authorList>
            <person name="Gilroy R."/>
        </authorList>
    </citation>
    <scope>NUCLEOTIDE SEQUENCE</scope>
    <source>
        <strain evidence="10">ChiGjej6B6-14162</strain>
    </source>
</reference>
<keyword evidence="3" id="KW-0645">Protease</keyword>
<dbReference type="InterPro" id="IPR047272">
    <property type="entry name" value="S49_SppA_C"/>
</dbReference>
<dbReference type="InterPro" id="IPR004634">
    <property type="entry name" value="Pept_S49_pIV"/>
</dbReference>
<proteinExistence type="inferred from homology"/>
<name>A0A9D1X999_9BACT</name>
<feature type="active site" description="Nucleophile" evidence="7">
    <location>
        <position position="387"/>
    </location>
</feature>
<evidence type="ECO:0000256" key="2">
    <source>
        <dbReference type="ARBA" id="ARBA00008683"/>
    </source>
</evidence>
<dbReference type="Pfam" id="PF01343">
    <property type="entry name" value="Peptidase_S49"/>
    <property type="match status" value="2"/>
</dbReference>
<dbReference type="Gene3D" id="3.90.226.10">
    <property type="entry name" value="2-enoyl-CoA Hydratase, Chain A, domain 1"/>
    <property type="match status" value="4"/>
</dbReference>
<evidence type="ECO:0000256" key="5">
    <source>
        <dbReference type="ARBA" id="ARBA00022825"/>
    </source>
</evidence>
<dbReference type="CDD" id="cd07018">
    <property type="entry name" value="S49_SppA_67K_type"/>
    <property type="match status" value="1"/>
</dbReference>
<reference evidence="10" key="1">
    <citation type="journal article" date="2021" name="PeerJ">
        <title>Extensive microbial diversity within the chicken gut microbiome revealed by metagenomics and culture.</title>
        <authorList>
            <person name="Gilroy R."/>
            <person name="Ravi A."/>
            <person name="Getino M."/>
            <person name="Pursley I."/>
            <person name="Horton D.L."/>
            <person name="Alikhan N.F."/>
            <person name="Baker D."/>
            <person name="Gharbi K."/>
            <person name="Hall N."/>
            <person name="Watson M."/>
            <person name="Adriaenssens E.M."/>
            <person name="Foster-Nyarko E."/>
            <person name="Jarju S."/>
            <person name="Secka A."/>
            <person name="Antonio M."/>
            <person name="Oren A."/>
            <person name="Chaudhuri R.R."/>
            <person name="La Ragione R."/>
            <person name="Hildebrand F."/>
            <person name="Pallen M.J."/>
        </authorList>
    </citation>
    <scope>NUCLEOTIDE SEQUENCE</scope>
    <source>
        <strain evidence="10">ChiGjej6B6-14162</strain>
    </source>
</reference>
<evidence type="ECO:0000256" key="3">
    <source>
        <dbReference type="ARBA" id="ARBA00022670"/>
    </source>
</evidence>
<dbReference type="Proteomes" id="UP000886740">
    <property type="component" value="Unassembled WGS sequence"/>
</dbReference>
<dbReference type="NCBIfam" id="TIGR00705">
    <property type="entry name" value="SppA_67K"/>
    <property type="match status" value="1"/>
</dbReference>